<reference evidence="2 3" key="1">
    <citation type="submission" date="2019-10" db="EMBL/GenBank/DDBJ databases">
        <title>Description of Paenibacillus choica sp. nov.</title>
        <authorList>
            <person name="Carlier A."/>
            <person name="Qi S."/>
        </authorList>
    </citation>
    <scope>NUCLEOTIDE SEQUENCE [LARGE SCALE GENOMIC DNA]</scope>
    <source>
        <strain evidence="2 3">LMG 31460</strain>
    </source>
</reference>
<dbReference type="CDD" id="cd10791">
    <property type="entry name" value="GH38N_AMII_like_1"/>
    <property type="match status" value="1"/>
</dbReference>
<protein>
    <recommendedName>
        <fullName evidence="1">Glycoside hydrolase family 38 N-terminal domain-containing protein</fullName>
    </recommendedName>
</protein>
<sequence>MHFVVAKKQRSHHSTMNMKAIYTRERITLHRQEPFTLFIIQHSHIDIGYTERQEVITEYHKQFLEQAVDMALSLEQQTRDSHSRFKFMCEGFWAVEQYLSKTGSVGKSRLVEALKNGSLELSATYLHMTELLDEGHMRDILKPVAEFAREVGVPLLSAMSCDVNGFSWGMADALYDAGVKYLSTNINTHHGACPFGKPNVPFYWESPKGNRILVWNGLTYHKANLLGGKDDFKNLVIVHKDIHRLIHATQQETIQKYLHYFSLNSMQLRKLNQLRSLCKLDKVI</sequence>
<dbReference type="Gene3D" id="3.20.110.10">
    <property type="entry name" value="Glycoside hydrolase 38, N terminal domain"/>
    <property type="match status" value="1"/>
</dbReference>
<dbReference type="InterPro" id="IPR000602">
    <property type="entry name" value="Glyco_hydro_38_N"/>
</dbReference>
<gene>
    <name evidence="2" type="ORF">GC102_22005</name>
</gene>
<dbReference type="InterPro" id="IPR027291">
    <property type="entry name" value="Glyco_hydro_38_N_sf"/>
</dbReference>
<evidence type="ECO:0000313" key="2">
    <source>
        <dbReference type="EMBL" id="NOU88407.1"/>
    </source>
</evidence>
<evidence type="ECO:0000313" key="3">
    <source>
        <dbReference type="Proteomes" id="UP000658690"/>
    </source>
</evidence>
<organism evidence="2 3">
    <name type="scientific">Paenibacillus germinis</name>
    <dbReference type="NCBI Taxonomy" id="2654979"/>
    <lineage>
        <taxon>Bacteria</taxon>
        <taxon>Bacillati</taxon>
        <taxon>Bacillota</taxon>
        <taxon>Bacilli</taxon>
        <taxon>Bacillales</taxon>
        <taxon>Paenibacillaceae</taxon>
        <taxon>Paenibacillus</taxon>
    </lineage>
</organism>
<dbReference type="EMBL" id="WHOC01000115">
    <property type="protein sequence ID" value="NOU88407.1"/>
    <property type="molecule type" value="Genomic_DNA"/>
</dbReference>
<accession>A0ABX1Z5G9</accession>
<evidence type="ECO:0000259" key="1">
    <source>
        <dbReference type="Pfam" id="PF01074"/>
    </source>
</evidence>
<dbReference type="InterPro" id="IPR011330">
    <property type="entry name" value="Glyco_hydro/deAcase_b/a-brl"/>
</dbReference>
<name>A0ABX1Z5G9_9BACL</name>
<keyword evidence="3" id="KW-1185">Reference proteome</keyword>
<comment type="caution">
    <text evidence="2">The sequence shown here is derived from an EMBL/GenBank/DDBJ whole genome shotgun (WGS) entry which is preliminary data.</text>
</comment>
<feature type="domain" description="Glycoside hydrolase family 38 N-terminal" evidence="1">
    <location>
        <begin position="37"/>
        <end position="220"/>
    </location>
</feature>
<dbReference type="SUPFAM" id="SSF88713">
    <property type="entry name" value="Glycoside hydrolase/deacetylase"/>
    <property type="match status" value="1"/>
</dbReference>
<dbReference type="Pfam" id="PF01074">
    <property type="entry name" value="Glyco_hydro_38N"/>
    <property type="match status" value="1"/>
</dbReference>
<proteinExistence type="predicted"/>
<dbReference type="Proteomes" id="UP000658690">
    <property type="component" value="Unassembled WGS sequence"/>
</dbReference>